<dbReference type="AlphaFoldDB" id="A0A7W9MKL5"/>
<dbReference type="SUPFAM" id="SSF143212">
    <property type="entry name" value="Rv2632c-like"/>
    <property type="match status" value="1"/>
</dbReference>
<dbReference type="Proteomes" id="UP000540685">
    <property type="component" value="Unassembled WGS sequence"/>
</dbReference>
<dbReference type="InterPro" id="IPR015057">
    <property type="entry name" value="Rv2632c-like"/>
</dbReference>
<dbReference type="InterPro" id="IPR038070">
    <property type="entry name" value="Rv2632c-like_sf"/>
</dbReference>
<reference evidence="1 2" key="1">
    <citation type="submission" date="2020-08" db="EMBL/GenBank/DDBJ databases">
        <title>Sequencing the genomes of 1000 actinobacteria strains.</title>
        <authorList>
            <person name="Klenk H.-P."/>
        </authorList>
    </citation>
    <scope>NUCLEOTIDE SEQUENCE [LARGE SCALE GENOMIC DNA]</scope>
    <source>
        <strain evidence="1 2">DSM 46887</strain>
    </source>
</reference>
<dbReference type="EMBL" id="JACHMP010000001">
    <property type="protein sequence ID" value="MBB5823664.1"/>
    <property type="molecule type" value="Genomic_DNA"/>
</dbReference>
<keyword evidence="2" id="KW-1185">Reference proteome</keyword>
<accession>A0A7W9MKL5</accession>
<name>A0A7W9MKL5_9ACTN</name>
<dbReference type="Gene3D" id="3.30.160.240">
    <property type="entry name" value="Rv1738"/>
    <property type="match status" value="1"/>
</dbReference>
<dbReference type="Pfam" id="PF08962">
    <property type="entry name" value="Rv2632c-like"/>
    <property type="match status" value="1"/>
</dbReference>
<evidence type="ECO:0000313" key="2">
    <source>
        <dbReference type="Proteomes" id="UP000540685"/>
    </source>
</evidence>
<proteinExistence type="predicted"/>
<gene>
    <name evidence="1" type="ORF">F4562_006726</name>
</gene>
<protein>
    <recommendedName>
        <fullName evidence="3">DUF1876 domain-containing protein</fullName>
    </recommendedName>
</protein>
<evidence type="ECO:0000313" key="1">
    <source>
        <dbReference type="EMBL" id="MBB5823664.1"/>
    </source>
</evidence>
<evidence type="ECO:0008006" key="3">
    <source>
        <dbReference type="Google" id="ProtNLM"/>
    </source>
</evidence>
<comment type="caution">
    <text evidence="1">The sequence shown here is derived from an EMBL/GenBank/DDBJ whole genome shotgun (WGS) entry which is preliminary data.</text>
</comment>
<organism evidence="1 2">
    <name type="scientific">Streptosporangium becharense</name>
    <dbReference type="NCBI Taxonomy" id="1816182"/>
    <lineage>
        <taxon>Bacteria</taxon>
        <taxon>Bacillati</taxon>
        <taxon>Actinomycetota</taxon>
        <taxon>Actinomycetes</taxon>
        <taxon>Streptosporangiales</taxon>
        <taxon>Streptosporangiaceae</taxon>
        <taxon>Streptosporangium</taxon>
    </lineage>
</organism>
<sequence>METKQWNVQIVISEDDEDALTVATATLSARDGKKYESVGHARRNPGDRPVPAIGDELAVGRALSGLAAQLIEDAAVDVAQMAGAARGR</sequence>
<dbReference type="RefSeq" id="WP_184546497.1">
    <property type="nucleotide sequence ID" value="NZ_JACHMP010000001.1"/>
</dbReference>